<name>W9H2I5_9PROT</name>
<keyword evidence="2" id="KW-1185">Reference proteome</keyword>
<dbReference type="Proteomes" id="UP000019486">
    <property type="component" value="Unassembled WGS sequence"/>
</dbReference>
<dbReference type="EMBL" id="AVFL01000008">
    <property type="protein sequence ID" value="EWY40400.1"/>
    <property type="molecule type" value="Genomic_DNA"/>
</dbReference>
<gene>
    <name evidence="1" type="ORF">N825_37120</name>
</gene>
<evidence type="ECO:0000313" key="2">
    <source>
        <dbReference type="Proteomes" id="UP000019486"/>
    </source>
</evidence>
<organism evidence="1 2">
    <name type="scientific">Skermanella stibiiresistens SB22</name>
    <dbReference type="NCBI Taxonomy" id="1385369"/>
    <lineage>
        <taxon>Bacteria</taxon>
        <taxon>Pseudomonadati</taxon>
        <taxon>Pseudomonadota</taxon>
        <taxon>Alphaproteobacteria</taxon>
        <taxon>Rhodospirillales</taxon>
        <taxon>Azospirillaceae</taxon>
        <taxon>Skermanella</taxon>
    </lineage>
</organism>
<proteinExistence type="predicted"/>
<sequence>MINKDARPEPRRLRAFDESWKHWSPKRLAAKS</sequence>
<comment type="caution">
    <text evidence="1">The sequence shown here is derived from an EMBL/GenBank/DDBJ whole genome shotgun (WGS) entry which is preliminary data.</text>
</comment>
<protein>
    <submittedName>
        <fullName evidence="1">Uncharacterized protein</fullName>
    </submittedName>
</protein>
<evidence type="ECO:0000313" key="1">
    <source>
        <dbReference type="EMBL" id="EWY40400.1"/>
    </source>
</evidence>
<reference evidence="1 2" key="1">
    <citation type="submission" date="2013-08" db="EMBL/GenBank/DDBJ databases">
        <title>The genome sequence of Skermanella stibiiresistens.</title>
        <authorList>
            <person name="Zhu W."/>
            <person name="Wang G."/>
        </authorList>
    </citation>
    <scope>NUCLEOTIDE SEQUENCE [LARGE SCALE GENOMIC DNA]</scope>
    <source>
        <strain evidence="1 2">SB22</strain>
    </source>
</reference>
<accession>W9H2I5</accession>
<dbReference type="AlphaFoldDB" id="W9H2I5"/>